<evidence type="ECO:0000313" key="2">
    <source>
        <dbReference type="EMBL" id="CAB5238853.1"/>
    </source>
</evidence>
<reference evidence="2" key="1">
    <citation type="submission" date="2020-05" db="EMBL/GenBank/DDBJ databases">
        <authorList>
            <person name="Chiriac C."/>
            <person name="Salcher M."/>
            <person name="Ghai R."/>
            <person name="Kavagutti S V."/>
        </authorList>
    </citation>
    <scope>NUCLEOTIDE SEQUENCE</scope>
</reference>
<protein>
    <recommendedName>
        <fullName evidence="1">DUF6378 domain-containing protein</fullName>
    </recommendedName>
</protein>
<feature type="domain" description="DUF6378" evidence="1">
    <location>
        <begin position="10"/>
        <end position="83"/>
    </location>
</feature>
<organism evidence="2">
    <name type="scientific">uncultured Caudovirales phage</name>
    <dbReference type="NCBI Taxonomy" id="2100421"/>
    <lineage>
        <taxon>Viruses</taxon>
        <taxon>Duplodnaviria</taxon>
        <taxon>Heunggongvirae</taxon>
        <taxon>Uroviricota</taxon>
        <taxon>Caudoviricetes</taxon>
        <taxon>Peduoviridae</taxon>
        <taxon>Maltschvirus</taxon>
        <taxon>Maltschvirus maltsch</taxon>
    </lineage>
</organism>
<dbReference type="EMBL" id="LR798463">
    <property type="protein sequence ID" value="CAB5238853.1"/>
    <property type="molecule type" value="Genomic_DNA"/>
</dbReference>
<sequence length="96" mass="10832">MSDNTNVTEILEQRGNRYGTFEANSQLTQSLQVLFASYPGWSKMKPYQREGLEMIAHKISRILNGDPNYDDSWVDIAGYAQLVVDALRYEAAANGK</sequence>
<proteinExistence type="predicted"/>
<name>A0A6J7XNX0_9CAUD</name>
<dbReference type="InterPro" id="IPR045958">
    <property type="entry name" value="DUF6378"/>
</dbReference>
<dbReference type="Pfam" id="PF19905">
    <property type="entry name" value="DUF6378"/>
    <property type="match status" value="1"/>
</dbReference>
<accession>A0A6J7XNX0</accession>
<gene>
    <name evidence="2" type="ORF">UFOVP230_42</name>
</gene>
<evidence type="ECO:0000259" key="1">
    <source>
        <dbReference type="Pfam" id="PF19905"/>
    </source>
</evidence>